<name>A0A0N5AT32_9BILA</name>
<keyword evidence="10" id="KW-0449">Lipoprotein</keyword>
<protein>
    <submittedName>
        <fullName evidence="13">Glypican-6-like</fullName>
    </submittedName>
</protein>
<dbReference type="Pfam" id="PF01153">
    <property type="entry name" value="Glypican"/>
    <property type="match status" value="1"/>
</dbReference>
<keyword evidence="9" id="KW-0357">Heparan sulfate</keyword>
<evidence type="ECO:0000256" key="7">
    <source>
        <dbReference type="ARBA" id="ARBA00023136"/>
    </source>
</evidence>
<keyword evidence="6" id="KW-0654">Proteoglycan</keyword>
<dbReference type="WBParaSite" id="SMUV_0000797201-mRNA-1">
    <property type="protein sequence ID" value="SMUV_0000797201-mRNA-1"/>
    <property type="gene ID" value="SMUV_0000797201"/>
</dbReference>
<dbReference type="AlphaFoldDB" id="A0A0N5AT32"/>
<dbReference type="PANTHER" id="PTHR10822">
    <property type="entry name" value="GLYPICAN"/>
    <property type="match status" value="1"/>
</dbReference>
<dbReference type="GO" id="GO:0005576">
    <property type="term" value="C:extracellular region"/>
    <property type="evidence" value="ECO:0007669"/>
    <property type="project" value="TreeGrafter"/>
</dbReference>
<sequence length="386" mass="44024">MADTDKLSEKHVGCIKNLMPMLRPFGDIPEKLVVLMQRSLGTARSFTSTLRSVSKLLSALQRKQLPSDCKQAVTQISYCSSCQSMNPIQPCQQFCHRALRSCLYSYTELQEHWSRLTAPMVLAILSVHINVLRSLTTAPTELCCNYLKLIISHCIRRGFGSVMRQKRDSFSSTSVPNFVELSEQKGSQLNELTTEFLQKLKLYESMWKNLPEQLCLELKVINESSRNCWNGTDFYQDALSVNQKQKSVAKTSEHFKYYTSDNDVFDERLLMRVLIQRLSEVYVGKWSTPPSTNVELEHYDSSGYIPEYFPVDDEIELQDESSGSMTDDDESIGNEWLKVTMNFTTKSVLTTTLSTNSPAIKDVADTTKRCTAAVIFLQLFILLMIR</sequence>
<organism evidence="12 13">
    <name type="scientific">Syphacia muris</name>
    <dbReference type="NCBI Taxonomy" id="451379"/>
    <lineage>
        <taxon>Eukaryota</taxon>
        <taxon>Metazoa</taxon>
        <taxon>Ecdysozoa</taxon>
        <taxon>Nematoda</taxon>
        <taxon>Chromadorea</taxon>
        <taxon>Rhabditida</taxon>
        <taxon>Spirurina</taxon>
        <taxon>Oxyuridomorpha</taxon>
        <taxon>Oxyuroidea</taxon>
        <taxon>Oxyuridae</taxon>
        <taxon>Syphacia</taxon>
    </lineage>
</organism>
<keyword evidence="8" id="KW-0325">Glycoprotein</keyword>
<dbReference type="PANTHER" id="PTHR10822:SF29">
    <property type="entry name" value="DIVISION ABNORMALLY DELAYED PROTEIN"/>
    <property type="match status" value="1"/>
</dbReference>
<dbReference type="GO" id="GO:0009986">
    <property type="term" value="C:cell surface"/>
    <property type="evidence" value="ECO:0007669"/>
    <property type="project" value="TreeGrafter"/>
</dbReference>
<evidence type="ECO:0000256" key="6">
    <source>
        <dbReference type="ARBA" id="ARBA00022974"/>
    </source>
</evidence>
<reference evidence="13" key="1">
    <citation type="submission" date="2017-02" db="UniProtKB">
        <authorList>
            <consortium name="WormBaseParasite"/>
        </authorList>
    </citation>
    <scope>IDENTIFICATION</scope>
</reference>
<evidence type="ECO:0000256" key="9">
    <source>
        <dbReference type="ARBA" id="ARBA00023207"/>
    </source>
</evidence>
<keyword evidence="12" id="KW-1185">Reference proteome</keyword>
<keyword evidence="3" id="KW-1003">Cell membrane</keyword>
<evidence type="ECO:0000256" key="10">
    <source>
        <dbReference type="ARBA" id="ARBA00023288"/>
    </source>
</evidence>
<comment type="subcellular location">
    <subcellularLocation>
        <location evidence="1">Cell membrane</location>
        <topology evidence="1">Lipid-anchor</topology>
        <topology evidence="1">GPI-anchor</topology>
    </subcellularLocation>
</comment>
<keyword evidence="7" id="KW-0472">Membrane</keyword>
<dbReference type="GO" id="GO:0016477">
    <property type="term" value="P:cell migration"/>
    <property type="evidence" value="ECO:0007669"/>
    <property type="project" value="TreeGrafter"/>
</dbReference>
<dbReference type="GO" id="GO:0005886">
    <property type="term" value="C:plasma membrane"/>
    <property type="evidence" value="ECO:0007669"/>
    <property type="project" value="UniProtKB-SubCell"/>
</dbReference>
<evidence type="ECO:0000256" key="3">
    <source>
        <dbReference type="ARBA" id="ARBA00022475"/>
    </source>
</evidence>
<evidence type="ECO:0000256" key="2">
    <source>
        <dbReference type="ARBA" id="ARBA00010260"/>
    </source>
</evidence>
<keyword evidence="4" id="KW-0336">GPI-anchor</keyword>
<proteinExistence type="inferred from homology"/>
<dbReference type="GO" id="GO:1905475">
    <property type="term" value="P:regulation of protein localization to membrane"/>
    <property type="evidence" value="ECO:0007669"/>
    <property type="project" value="TreeGrafter"/>
</dbReference>
<evidence type="ECO:0000256" key="11">
    <source>
        <dbReference type="RuleBase" id="RU003518"/>
    </source>
</evidence>
<dbReference type="STRING" id="451379.A0A0N5AT32"/>
<evidence type="ECO:0000313" key="13">
    <source>
        <dbReference type="WBParaSite" id="SMUV_0000797201-mRNA-1"/>
    </source>
</evidence>
<evidence type="ECO:0000256" key="1">
    <source>
        <dbReference type="ARBA" id="ARBA00004609"/>
    </source>
</evidence>
<keyword evidence="5" id="KW-0732">Signal</keyword>
<dbReference type="Proteomes" id="UP000046393">
    <property type="component" value="Unplaced"/>
</dbReference>
<dbReference type="InterPro" id="IPR001863">
    <property type="entry name" value="Glypican"/>
</dbReference>
<dbReference type="GO" id="GO:0098552">
    <property type="term" value="C:side of membrane"/>
    <property type="evidence" value="ECO:0007669"/>
    <property type="project" value="UniProtKB-KW"/>
</dbReference>
<evidence type="ECO:0000256" key="5">
    <source>
        <dbReference type="ARBA" id="ARBA00022729"/>
    </source>
</evidence>
<evidence type="ECO:0000256" key="4">
    <source>
        <dbReference type="ARBA" id="ARBA00022622"/>
    </source>
</evidence>
<accession>A0A0N5AT32</accession>
<evidence type="ECO:0000256" key="8">
    <source>
        <dbReference type="ARBA" id="ARBA00023180"/>
    </source>
</evidence>
<dbReference type="GO" id="GO:0009966">
    <property type="term" value="P:regulation of signal transduction"/>
    <property type="evidence" value="ECO:0007669"/>
    <property type="project" value="InterPro"/>
</dbReference>
<evidence type="ECO:0000313" key="12">
    <source>
        <dbReference type="Proteomes" id="UP000046393"/>
    </source>
</evidence>
<comment type="similarity">
    <text evidence="2 11">Belongs to the glypican family.</text>
</comment>